<proteinExistence type="predicted"/>
<dbReference type="Proteomes" id="UP000236724">
    <property type="component" value="Unassembled WGS sequence"/>
</dbReference>
<accession>A0A1H6F8N6</accession>
<dbReference type="EMBL" id="FMSV02000224">
    <property type="protein sequence ID" value="SEH05394.1"/>
    <property type="molecule type" value="Genomic_DNA"/>
</dbReference>
<reference evidence="1 2" key="1">
    <citation type="submission" date="2016-10" db="EMBL/GenBank/DDBJ databases">
        <authorList>
            <person name="de Groot N.N."/>
        </authorList>
    </citation>
    <scope>NUCLEOTIDE SEQUENCE [LARGE SCALE GENOMIC DNA]</scope>
    <source>
        <strain evidence="1">MBHS1</strain>
    </source>
</reference>
<name>A0A1H6F8N6_9GAMM</name>
<sequence length="371" mass="42296">MVAGANAVVELVSGVGSLILQYYTNGCSIYDNAVETTINDGNTDGTNPTIPEQPTNTSYNWCKNLDTVLFWMEIASGSVDALSGLMVRKASKKMIDDGDIPVDFPNSALQVISEYADDTTNFLQAFRLERREIFKNKIDDQIYKSNLNKRGEVIPNKSFIREFTDAELDDIIEHATDKLLNKREIEDFLFIACREEKRISATNLKTQMTNWKDIIEPRGYPFTCSESNFDDFSNVIRNSETDFGFNADNVFIQGSALRRSSPTPEDIDIALCLDQENLEAFIENQRVFLLQRHNHNNPMGNVKYRKSFKNLKYHRDQGKIPSDFIKNVQGENIVDCLMNQGILNYTSVTKVNFSVIVKNRRMDIAPFIKIK</sequence>
<dbReference type="AlphaFoldDB" id="A0A1H6F8N6"/>
<organism evidence="1 2">
    <name type="scientific">Candidatus Venteria ishoeyi</name>
    <dbReference type="NCBI Taxonomy" id="1899563"/>
    <lineage>
        <taxon>Bacteria</taxon>
        <taxon>Pseudomonadati</taxon>
        <taxon>Pseudomonadota</taxon>
        <taxon>Gammaproteobacteria</taxon>
        <taxon>Thiotrichales</taxon>
        <taxon>Thiotrichaceae</taxon>
        <taxon>Venteria</taxon>
    </lineage>
</organism>
<evidence type="ECO:0000313" key="1">
    <source>
        <dbReference type="EMBL" id="SEH05394.1"/>
    </source>
</evidence>
<evidence type="ECO:0000313" key="2">
    <source>
        <dbReference type="Proteomes" id="UP000236724"/>
    </source>
</evidence>
<gene>
    <name evidence="1" type="ORF">MBHS_01247</name>
</gene>
<protein>
    <submittedName>
        <fullName evidence="1">Uncharacterized protein</fullName>
    </submittedName>
</protein>
<keyword evidence="2" id="KW-1185">Reference proteome</keyword>